<feature type="compositionally biased region" description="Basic and acidic residues" evidence="1">
    <location>
        <begin position="117"/>
        <end position="127"/>
    </location>
</feature>
<evidence type="ECO:0000313" key="3">
    <source>
        <dbReference type="Proteomes" id="UP000673691"/>
    </source>
</evidence>
<feature type="compositionally biased region" description="Low complexity" evidence="1">
    <location>
        <begin position="10"/>
        <end position="20"/>
    </location>
</feature>
<organism evidence="2 3">
    <name type="scientific">Olpidium bornovanus</name>
    <dbReference type="NCBI Taxonomy" id="278681"/>
    <lineage>
        <taxon>Eukaryota</taxon>
        <taxon>Fungi</taxon>
        <taxon>Fungi incertae sedis</taxon>
        <taxon>Olpidiomycota</taxon>
        <taxon>Olpidiomycotina</taxon>
        <taxon>Olpidiomycetes</taxon>
        <taxon>Olpidiales</taxon>
        <taxon>Olpidiaceae</taxon>
        <taxon>Olpidium</taxon>
    </lineage>
</organism>
<dbReference type="EMBL" id="JAEFCI010007715">
    <property type="protein sequence ID" value="KAG5458919.1"/>
    <property type="molecule type" value="Genomic_DNA"/>
</dbReference>
<sequence>MSLYGILPVSQQQAASAASAQPPPPQQQQQQQQQQQRHQQQRAGGAAEAKAAAGAADPPAAASTLPSGWAAASLSLQPSLIRRAPPKKPPRPHTSSFPGAEFKVVAKTTVGAAPAANKDDEPAERKPLPAQQLVADSVLGGNAKPPFTPARVFQKQQNDKRKPGKRNRKDVPSLEDDYDPGRPNDYEEYKEMRKRQKEEEARSTVSIDVGASKRKTYKQQANSSSSPPPYQSYSRSPSPPAVRGGLGSVGGVSRAGSSGYGEPAPLSNVNLDAATGEEAFLARARLSGARNAAAGPTVPAPQPPSPPNQPIQYALAPFGTEDVRASPFYPSRQRGLNVITMTGSSFMEGAGLDAKRPDFLPPLRQVSPGEVDDALQEETAEECTKFGQVEKCLIFEVGLRLTAMSTAKRGTPASPFSDSTIISTADLGNAALLSSGSAGISTVERGAAALLFSGSTIISTAELGKAASLFSGSAVITVERGTSASLFSGSAVISTVERGAAASLFSGSAIISTAELGNAASLSSVSAVITVERRTSASGASVSPAISTAEFGNTTPINSRQKKETGRTGGTSAN</sequence>
<proteinExistence type="predicted"/>
<feature type="region of interest" description="Disordered" evidence="1">
    <location>
        <begin position="551"/>
        <end position="574"/>
    </location>
</feature>
<protein>
    <submittedName>
        <fullName evidence="2">Uncharacterized protein</fullName>
    </submittedName>
</protein>
<dbReference type="PANTHER" id="PTHR13288:SF8">
    <property type="entry name" value="SPLICING FACTOR 45"/>
    <property type="match status" value="1"/>
</dbReference>
<name>A0A8H8DHM8_9FUNG</name>
<accession>A0A8H8DHM8</accession>
<dbReference type="GO" id="GO:0071011">
    <property type="term" value="C:precatalytic spliceosome"/>
    <property type="evidence" value="ECO:0007669"/>
    <property type="project" value="TreeGrafter"/>
</dbReference>
<dbReference type="PANTHER" id="PTHR13288">
    <property type="entry name" value="SPLICING FACTOR 45 SPF45"/>
    <property type="match status" value="1"/>
</dbReference>
<dbReference type="OrthoDB" id="5411533at2759"/>
<feature type="region of interest" description="Disordered" evidence="1">
    <location>
        <begin position="1"/>
        <end position="66"/>
    </location>
</feature>
<dbReference type="Proteomes" id="UP000673691">
    <property type="component" value="Unassembled WGS sequence"/>
</dbReference>
<feature type="compositionally biased region" description="Basic and acidic residues" evidence="1">
    <location>
        <begin position="179"/>
        <end position="202"/>
    </location>
</feature>
<dbReference type="AlphaFoldDB" id="A0A8H8DHM8"/>
<feature type="region of interest" description="Disordered" evidence="1">
    <location>
        <begin position="80"/>
        <end position="263"/>
    </location>
</feature>
<comment type="caution">
    <text evidence="2">The sequence shown here is derived from an EMBL/GenBank/DDBJ whole genome shotgun (WGS) entry which is preliminary data.</text>
</comment>
<evidence type="ECO:0000313" key="2">
    <source>
        <dbReference type="EMBL" id="KAG5458919.1"/>
    </source>
</evidence>
<gene>
    <name evidence="2" type="ORF">BJ554DRAFT_770</name>
</gene>
<dbReference type="GO" id="GO:0045292">
    <property type="term" value="P:mRNA cis splicing, via spliceosome"/>
    <property type="evidence" value="ECO:0007669"/>
    <property type="project" value="InterPro"/>
</dbReference>
<evidence type="ECO:0000256" key="1">
    <source>
        <dbReference type="SAM" id="MobiDB-lite"/>
    </source>
</evidence>
<dbReference type="InterPro" id="IPR040052">
    <property type="entry name" value="RBM17"/>
</dbReference>
<keyword evidence="3" id="KW-1185">Reference proteome</keyword>
<feature type="compositionally biased region" description="Low complexity" evidence="1">
    <location>
        <begin position="251"/>
        <end position="261"/>
    </location>
</feature>
<reference evidence="2 3" key="1">
    <citation type="journal article" name="Sci. Rep.">
        <title>Genome-scale phylogenetic analyses confirm Olpidium as the closest living zoosporic fungus to the non-flagellated, terrestrial fungi.</title>
        <authorList>
            <person name="Chang Y."/>
            <person name="Rochon D."/>
            <person name="Sekimoto S."/>
            <person name="Wang Y."/>
            <person name="Chovatia M."/>
            <person name="Sandor L."/>
            <person name="Salamov A."/>
            <person name="Grigoriev I.V."/>
            <person name="Stajich J.E."/>
            <person name="Spatafora J.W."/>
        </authorList>
    </citation>
    <scope>NUCLEOTIDE SEQUENCE [LARGE SCALE GENOMIC DNA]</scope>
    <source>
        <strain evidence="2">S191</strain>
    </source>
</reference>
<feature type="compositionally biased region" description="Low complexity" evidence="1">
    <location>
        <begin position="27"/>
        <end position="62"/>
    </location>
</feature>